<dbReference type="EC" id="2.7.13.3" evidence="2"/>
<keyword evidence="8" id="KW-0812">Transmembrane</keyword>
<dbReference type="InterPro" id="IPR005467">
    <property type="entry name" value="His_kinase_dom"/>
</dbReference>
<dbReference type="SUPFAM" id="SSF55874">
    <property type="entry name" value="ATPase domain of HSP90 chaperone/DNA topoisomerase II/histidine kinase"/>
    <property type="match status" value="1"/>
</dbReference>
<dbReference type="InterPro" id="IPR003594">
    <property type="entry name" value="HATPase_dom"/>
</dbReference>
<comment type="caution">
    <text evidence="10">The sequence shown here is derived from an EMBL/GenBank/DDBJ whole genome shotgun (WGS) entry which is preliminary data.</text>
</comment>
<evidence type="ECO:0000256" key="6">
    <source>
        <dbReference type="ARBA" id="ARBA00022777"/>
    </source>
</evidence>
<dbReference type="SMART" id="SM00387">
    <property type="entry name" value="HATPase_c"/>
    <property type="match status" value="1"/>
</dbReference>
<evidence type="ECO:0000256" key="7">
    <source>
        <dbReference type="ARBA" id="ARBA00022840"/>
    </source>
</evidence>
<organism evidence="10 11">
    <name type="scientific">Vreelandella titanicae BH1</name>
    <dbReference type="NCBI Taxonomy" id="1204738"/>
    <lineage>
        <taxon>Bacteria</taxon>
        <taxon>Pseudomonadati</taxon>
        <taxon>Pseudomonadota</taxon>
        <taxon>Gammaproteobacteria</taxon>
        <taxon>Oceanospirillales</taxon>
        <taxon>Halomonadaceae</taxon>
        <taxon>Vreelandella</taxon>
    </lineage>
</organism>
<keyword evidence="4" id="KW-0808">Transferase</keyword>
<feature type="domain" description="Histidine kinase" evidence="9">
    <location>
        <begin position="226"/>
        <end position="431"/>
    </location>
</feature>
<comment type="catalytic activity">
    <reaction evidence="1">
        <text>ATP + protein L-histidine = ADP + protein N-phospho-L-histidine.</text>
        <dbReference type="EC" id="2.7.13.3"/>
    </reaction>
</comment>
<dbReference type="PANTHER" id="PTHR44936:SF10">
    <property type="entry name" value="SENSOR PROTEIN RSTB"/>
    <property type="match status" value="1"/>
</dbReference>
<proteinExistence type="predicted"/>
<dbReference type="GO" id="GO:0000155">
    <property type="term" value="F:phosphorelay sensor kinase activity"/>
    <property type="evidence" value="ECO:0007669"/>
    <property type="project" value="InterPro"/>
</dbReference>
<keyword evidence="6" id="KW-0418">Kinase</keyword>
<gene>
    <name evidence="10" type="ORF">HALTITAN_0945</name>
</gene>
<evidence type="ECO:0000313" key="10">
    <source>
        <dbReference type="EMBL" id="ELY22364.1"/>
    </source>
</evidence>
<feature type="transmembrane region" description="Helical" evidence="8">
    <location>
        <begin position="35"/>
        <end position="54"/>
    </location>
</feature>
<dbReference type="InterPro" id="IPR050980">
    <property type="entry name" value="2C_sensor_his_kinase"/>
</dbReference>
<dbReference type="PROSITE" id="PS50109">
    <property type="entry name" value="HIS_KIN"/>
    <property type="match status" value="1"/>
</dbReference>
<dbReference type="Pfam" id="PF25323">
    <property type="entry name" value="6TM_PilS"/>
    <property type="match status" value="1"/>
</dbReference>
<dbReference type="Gene3D" id="3.30.565.10">
    <property type="entry name" value="Histidine kinase-like ATPase, C-terminal domain"/>
    <property type="match status" value="1"/>
</dbReference>
<dbReference type="PRINTS" id="PR00344">
    <property type="entry name" value="BCTRLSENSOR"/>
</dbReference>
<dbReference type="InterPro" id="IPR036890">
    <property type="entry name" value="HATPase_C_sf"/>
</dbReference>
<evidence type="ECO:0000256" key="8">
    <source>
        <dbReference type="SAM" id="Phobius"/>
    </source>
</evidence>
<protein>
    <recommendedName>
        <fullName evidence="2">histidine kinase</fullName>
        <ecNumber evidence="2">2.7.13.3</ecNumber>
    </recommendedName>
</protein>
<dbReference type="Proteomes" id="UP000011651">
    <property type="component" value="Unassembled WGS sequence"/>
</dbReference>
<keyword evidence="5" id="KW-0547">Nucleotide-binding</keyword>
<dbReference type="GO" id="GO:0005524">
    <property type="term" value="F:ATP binding"/>
    <property type="evidence" value="ECO:0007669"/>
    <property type="project" value="UniProtKB-KW"/>
</dbReference>
<evidence type="ECO:0000256" key="2">
    <source>
        <dbReference type="ARBA" id="ARBA00012438"/>
    </source>
</evidence>
<keyword evidence="8" id="KW-1133">Transmembrane helix</keyword>
<dbReference type="GO" id="GO:0005886">
    <property type="term" value="C:plasma membrane"/>
    <property type="evidence" value="ECO:0007669"/>
    <property type="project" value="UniProtKB-SubCell"/>
</dbReference>
<dbReference type="AlphaFoldDB" id="L9UBV8"/>
<evidence type="ECO:0000256" key="4">
    <source>
        <dbReference type="ARBA" id="ARBA00022679"/>
    </source>
</evidence>
<dbReference type="PATRIC" id="fig|1204738.3.peg.1433"/>
<name>L9UBV8_9GAMM</name>
<dbReference type="PANTHER" id="PTHR44936">
    <property type="entry name" value="SENSOR PROTEIN CREC"/>
    <property type="match status" value="1"/>
</dbReference>
<evidence type="ECO:0000256" key="5">
    <source>
        <dbReference type="ARBA" id="ARBA00022741"/>
    </source>
</evidence>
<dbReference type="CDD" id="cd00082">
    <property type="entry name" value="HisKA"/>
    <property type="match status" value="1"/>
</dbReference>
<dbReference type="EMBL" id="AOPO01000002">
    <property type="protein sequence ID" value="ELY22364.1"/>
    <property type="molecule type" value="Genomic_DNA"/>
</dbReference>
<keyword evidence="7 10" id="KW-0067">ATP-binding</keyword>
<keyword evidence="8" id="KW-0472">Membrane</keyword>
<evidence type="ECO:0000256" key="1">
    <source>
        <dbReference type="ARBA" id="ARBA00000085"/>
    </source>
</evidence>
<evidence type="ECO:0000256" key="3">
    <source>
        <dbReference type="ARBA" id="ARBA00022553"/>
    </source>
</evidence>
<accession>L9UBV8</accession>
<keyword evidence="3" id="KW-0597">Phosphoprotein</keyword>
<dbReference type="Pfam" id="PF02518">
    <property type="entry name" value="HATPase_c"/>
    <property type="match status" value="1"/>
</dbReference>
<evidence type="ECO:0000259" key="9">
    <source>
        <dbReference type="PROSITE" id="PS50109"/>
    </source>
</evidence>
<feature type="transmembrane region" description="Helical" evidence="8">
    <location>
        <begin position="137"/>
        <end position="156"/>
    </location>
</feature>
<sequence>MALKPKPSKPIMPTALPLPLSTPNRNLVRLTIVRGITWTGFLLAIVVGVELLAFDLPVTAVVSVVISMGVLNIATWWRLGRPRAVTHLEYLLHLLADITGLTLLFYFSGGSTNPFITYYLVPVTIAAATLPWRHAWIIAACSMAGYTFLMFSYHPIPQLGHINSDSPLSLHILGMWLNFGLSAGLVTFFIYKMAHALRSRDQALSRTREAALRNEQVLAVATQAAGTAHELGTPLSTMAVLLKEMQADAPADSTLDQDINLLRQQVDVCKSRLQNLVSNADRRRMAEPEVLDAEVWLAGVVQRWLVLRPDVSHQFDVAEKRGRPWLAVDATLDQALTNLLNNAADANPEHIAIRLDWQSESVVIDIRDHGPGVAMSIADQLGETFISTKSKGMGIGLFLTHATINRFGGGVSLYNHPEGGTLTEVTLPRCAAPT</sequence>
<dbReference type="InterPro" id="IPR003661">
    <property type="entry name" value="HisK_dim/P_dom"/>
</dbReference>
<evidence type="ECO:0000313" key="11">
    <source>
        <dbReference type="Proteomes" id="UP000011651"/>
    </source>
</evidence>
<dbReference type="Gene3D" id="1.10.287.130">
    <property type="match status" value="1"/>
</dbReference>
<feature type="transmembrane region" description="Helical" evidence="8">
    <location>
        <begin position="168"/>
        <end position="191"/>
    </location>
</feature>
<feature type="transmembrane region" description="Helical" evidence="8">
    <location>
        <begin position="60"/>
        <end position="79"/>
    </location>
</feature>
<dbReference type="InterPro" id="IPR004358">
    <property type="entry name" value="Sig_transdc_His_kin-like_C"/>
</dbReference>
<reference evidence="10 11" key="1">
    <citation type="journal article" date="2013" name="Genome Announc.">
        <title>Draft Genome of the Marine Gammaproteobacterium Halomonas titanicae.</title>
        <authorList>
            <person name="Sanchez-Porro C."/>
            <person name="de la Haba R.R."/>
            <person name="Cruz-Hernandez N."/>
            <person name="Gonzalez J.M."/>
            <person name="Reyes-Guirao C."/>
            <person name="Navarro-Sampedro L."/>
            <person name="Carballo M."/>
            <person name="Ventosa A."/>
        </authorList>
    </citation>
    <scope>NUCLEOTIDE SEQUENCE [LARGE SCALE GENOMIC DNA]</scope>
    <source>
        <strain evidence="10 11">BH1</strain>
    </source>
</reference>